<dbReference type="GO" id="GO:0004386">
    <property type="term" value="F:helicase activity"/>
    <property type="evidence" value="ECO:0007669"/>
    <property type="project" value="UniProtKB-KW"/>
</dbReference>
<dbReference type="PANTHER" id="PTHR41313:SF1">
    <property type="entry name" value="DNA METHYLASE ADENINE-SPECIFIC DOMAIN-CONTAINING PROTEIN"/>
    <property type="match status" value="1"/>
</dbReference>
<keyword evidence="1" id="KW-0378">Hydrolase</keyword>
<sequence>MCNVKAHANSIAAGKPVGKIDEADKFRRLPVTTRADGFSLGSSKRALDLYLKLSLLRRANPNRPHACLLTGTPFTNTLAEGYVWQSMLAPEQLERTGLGHFDAWAAQFVRYKVLIETSPDGSRFRSRRRPGTIQNVPELRTMLAEFMSMVRADSVGLARPEARNHTQVSEPTDAQREFMANLVVRADALRARAASATSDNMLLICGDGRKVALDPNLVGICEDAPKLEGVAALVAEIYHETRDLVYSGSPRPGAFQLVMCDLGTPKNGDAQSYGRIWAALIARGVLAEQIRFVHEATTARAREALFAACRDGRVAVLLGSTAKVGIGTNVQHRLHSLHHVDPTWTAAAWEQRNGRIQRNGNQHDVVDNHSHVSRARSTRSCSARWSARHVGSRSCIGWMVRPAKSRTSAMRC</sequence>
<dbReference type="Proteomes" id="UP000188532">
    <property type="component" value="Unassembled WGS sequence"/>
</dbReference>
<keyword evidence="1" id="KW-0547">Nucleotide-binding</keyword>
<evidence type="ECO:0000313" key="1">
    <source>
        <dbReference type="EMBL" id="OOK65316.1"/>
    </source>
</evidence>
<protein>
    <submittedName>
        <fullName evidence="1">Helicase domain protein</fullName>
    </submittedName>
</protein>
<dbReference type="EMBL" id="MVBN01000011">
    <property type="protein sequence ID" value="OOK65316.1"/>
    <property type="molecule type" value="Genomic_DNA"/>
</dbReference>
<dbReference type="InterPro" id="IPR052933">
    <property type="entry name" value="DNA_Protect_Modify"/>
</dbReference>
<proteinExistence type="predicted"/>
<comment type="caution">
    <text evidence="1">The sequence shown here is derived from an EMBL/GenBank/DDBJ whole genome shotgun (WGS) entry which is preliminary data.</text>
</comment>
<keyword evidence="1" id="KW-0067">ATP-binding</keyword>
<gene>
    <name evidence="1" type="ORF">BZL29_7971</name>
</gene>
<name>A0A1V3WFW9_MYCKA</name>
<accession>A0A1V3WFW9</accession>
<dbReference type="InterPro" id="IPR027417">
    <property type="entry name" value="P-loop_NTPase"/>
</dbReference>
<keyword evidence="1" id="KW-0347">Helicase</keyword>
<organism evidence="1 2">
    <name type="scientific">Mycobacterium kansasii</name>
    <dbReference type="NCBI Taxonomy" id="1768"/>
    <lineage>
        <taxon>Bacteria</taxon>
        <taxon>Bacillati</taxon>
        <taxon>Actinomycetota</taxon>
        <taxon>Actinomycetes</taxon>
        <taxon>Mycobacteriales</taxon>
        <taxon>Mycobacteriaceae</taxon>
        <taxon>Mycobacterium</taxon>
    </lineage>
</organism>
<reference evidence="1 2" key="1">
    <citation type="submission" date="2017-02" db="EMBL/GenBank/DDBJ databases">
        <title>Complete genome sequences of Mycobacterium kansasii strains isolated from rhesus macaques.</title>
        <authorList>
            <person name="Panda A."/>
            <person name="Nagaraj S."/>
            <person name="Zhao X."/>
            <person name="Tettelin H."/>
            <person name="Detolla L.J."/>
        </authorList>
    </citation>
    <scope>NUCLEOTIDE SEQUENCE [LARGE SCALE GENOMIC DNA]</scope>
    <source>
        <strain evidence="1 2">11-3469</strain>
    </source>
</reference>
<dbReference type="SUPFAM" id="SSF52540">
    <property type="entry name" value="P-loop containing nucleoside triphosphate hydrolases"/>
    <property type="match status" value="1"/>
</dbReference>
<dbReference type="PANTHER" id="PTHR41313">
    <property type="entry name" value="ADENINE-SPECIFIC METHYLTRANSFERASE"/>
    <property type="match status" value="1"/>
</dbReference>
<dbReference type="AlphaFoldDB" id="A0A1V3WFW9"/>
<dbReference type="Gene3D" id="3.40.50.300">
    <property type="entry name" value="P-loop containing nucleotide triphosphate hydrolases"/>
    <property type="match status" value="1"/>
</dbReference>
<evidence type="ECO:0000313" key="2">
    <source>
        <dbReference type="Proteomes" id="UP000188532"/>
    </source>
</evidence>